<keyword evidence="1" id="KW-0677">Repeat</keyword>
<evidence type="ECO:0000256" key="4">
    <source>
        <dbReference type="SAM" id="MobiDB-lite"/>
    </source>
</evidence>
<feature type="compositionally biased region" description="Basic and acidic residues" evidence="4">
    <location>
        <begin position="1384"/>
        <end position="1393"/>
    </location>
</feature>
<feature type="domain" description="DUF4590" evidence="5">
    <location>
        <begin position="2176"/>
        <end position="2269"/>
    </location>
</feature>
<feature type="compositionally biased region" description="Polar residues" evidence="4">
    <location>
        <begin position="310"/>
        <end position="319"/>
    </location>
</feature>
<evidence type="ECO:0000256" key="2">
    <source>
        <dbReference type="ARBA" id="ARBA00022803"/>
    </source>
</evidence>
<dbReference type="PANTHER" id="PTHR45641">
    <property type="entry name" value="TETRATRICOPEPTIDE REPEAT PROTEIN (AFU_ORTHOLOGUE AFUA_6G03870)"/>
    <property type="match status" value="1"/>
</dbReference>
<dbReference type="Pfam" id="PF15257">
    <property type="entry name" value="DUF4590"/>
    <property type="match status" value="3"/>
</dbReference>
<dbReference type="PROSITE" id="PS50005">
    <property type="entry name" value="TPR"/>
    <property type="match status" value="2"/>
</dbReference>
<dbReference type="SUPFAM" id="SSF56399">
    <property type="entry name" value="ADP-ribosylation"/>
    <property type="match status" value="2"/>
</dbReference>
<reference evidence="6" key="1">
    <citation type="submission" date="2021-02" db="EMBL/GenBank/DDBJ databases">
        <authorList>
            <person name="Nowell W R."/>
        </authorList>
    </citation>
    <scope>NUCLEOTIDE SEQUENCE</scope>
</reference>
<feature type="region of interest" description="Disordered" evidence="4">
    <location>
        <begin position="299"/>
        <end position="344"/>
    </location>
</feature>
<protein>
    <recommendedName>
        <fullName evidence="5">DUF4590 domain-containing protein</fullName>
    </recommendedName>
</protein>
<feature type="compositionally biased region" description="Polar residues" evidence="4">
    <location>
        <begin position="2376"/>
        <end position="2385"/>
    </location>
</feature>
<dbReference type="InterPro" id="IPR011990">
    <property type="entry name" value="TPR-like_helical_dom_sf"/>
</dbReference>
<dbReference type="PANTHER" id="PTHR45641:SF19">
    <property type="entry name" value="NEPHROCYSTIN-3"/>
    <property type="match status" value="1"/>
</dbReference>
<feature type="region of interest" description="Disordered" evidence="4">
    <location>
        <begin position="1141"/>
        <end position="1165"/>
    </location>
</feature>
<proteinExistence type="predicted"/>
<feature type="compositionally biased region" description="Polar residues" evidence="4">
    <location>
        <begin position="2336"/>
        <end position="2368"/>
    </location>
</feature>
<comment type="caution">
    <text evidence="6">The sequence shown here is derived from an EMBL/GenBank/DDBJ whole genome shotgun (WGS) entry which is preliminary data.</text>
</comment>
<dbReference type="Proteomes" id="UP000663862">
    <property type="component" value="Unassembled WGS sequence"/>
</dbReference>
<evidence type="ECO:0000313" key="7">
    <source>
        <dbReference type="Proteomes" id="UP000663862"/>
    </source>
</evidence>
<feature type="repeat" description="TPR" evidence="3">
    <location>
        <begin position="898"/>
        <end position="931"/>
    </location>
</feature>
<organism evidence="6 7">
    <name type="scientific">Rotaria socialis</name>
    <dbReference type="NCBI Taxonomy" id="392032"/>
    <lineage>
        <taxon>Eukaryota</taxon>
        <taxon>Metazoa</taxon>
        <taxon>Spiralia</taxon>
        <taxon>Gnathifera</taxon>
        <taxon>Rotifera</taxon>
        <taxon>Eurotatoria</taxon>
        <taxon>Bdelloidea</taxon>
        <taxon>Philodinida</taxon>
        <taxon>Philodinidae</taxon>
        <taxon>Rotaria</taxon>
    </lineage>
</organism>
<feature type="compositionally biased region" description="Polar residues" evidence="4">
    <location>
        <begin position="1454"/>
        <end position="1466"/>
    </location>
</feature>
<accession>A0A820JWT1</accession>
<feature type="domain" description="DUF4590" evidence="5">
    <location>
        <begin position="184"/>
        <end position="281"/>
    </location>
</feature>
<dbReference type="SUPFAM" id="SSF48452">
    <property type="entry name" value="TPR-like"/>
    <property type="match status" value="2"/>
</dbReference>
<sequence>MADRSQTKPLKNRSDPYLPTLFNTPYAQSYLQLAAWTNPLVPPTGELQQRARTVTKHDMSSRLISLDQNYSRNHSQPLRNTSARSLIQNYEIVKRRYMAQAHGRIRIHEQSATNILPRVQINRERPARVTSAYQKPSKMNQNLSDSDEQDTRIESSNQSNVSIEERLACEITVSYASTTTVPAEISSREEIIVMQRHSTGETSLVYRGYLTKGETFSFKSQRRPTSGLSLAFYVQGLIDSVTSECCEFKCVQRNSNDNDQKQFLFKDIQKANPCERCRKDYADQLLMNSNKNTLVVHRNKKSSKNHHESNNIGKPSSTDAHIEGSKHAQKKKTSKYKSPKAADTSNVHYAETMVTANPNLLEPDKSAESTTIQSSLIDTKETVVVPTIQATDQTLTEKCEDNPQVPNETETATTASDGIDLGQLMQKLTAYFKQNMKTSTQQTQSSRMPRHPKSVENFCYIMENHVPISNEEQQTLRGLINFGFIFDDINSKKSIEFLKKILKERLILILSKTSMENLSKPIQDEPLLSAIYVIDSSEENSFDSKFYRGSFSNITSLCKKLENDLQLLTYDLTSISSIPADYAGMSTLNYVQALIDILLETNEKRNLKKEMIDFCREEYADNIIQLKLIEEFENDFKPDDAIHWYLRHDAFLYKMMTRAFRVLDPDILFKIRYFIQHLHCQLKSSIDTSALTVHRTLRIRKDLLDKMKRHQGGLLSFNEFLLANKTQSAIEPSSTNIDSKLVRFQIGLGTGASRHDVATKLNEVILTVGTIFRVDKIEPIDDGTFTVELTTNDEILKSGHLVTKSLRDAVHASFPLVRMVKLMKQKELTGYMEYFCSMLIDDPETVKDDATNLTLGGLLHSMGSYYYERKQYREALNHLQNALKVYLRVLPDDDVRLTPTYNNIGSVYNKQGLNEQALEYHLKAYEIQKNSPNPDMESVAAYVGNIGSVFIKLGRHKDAATYLELDLKIKQKFHPDNDHADVAAKYHNLAAAQFRLHQYSEALENYQKCLDIELKCHSDENPTVALTYYNMATTLEQLGQLQEAKEAVQKAIARLLLTKQPDDEDLQMQTKYLERLEKKIWMKNQLLRFRFQLRMTSVRLSRRREPANLRSSIILDSGTIFNQFEQALPIHEERRPIENKTRYPNLPDWHHRLPKSAKKKTHSPESSVTALSISQLQPSIENINCSRKIWVPNRYRISSVVPSRVSWSNQNQHRIEPTYPESIFIGPRTLDRQCSCLITMRYRSDPTLRSMAHNSRRDEVTILQVAGNGSTWIVFKGFVKMHDSFTFKSQRSIDDRFCLKLEINGNLDTTISACCERLYRNGGRIDDGDSSFWIETVEQYTPCAKCKDSIDLPQAPDDEKMIPTTSATSEESEADEDQSVASEKSTEKSKPSEVKYTLPSKPSMDLPSSSSSTDAKKVPDTPAIAPTIQSPLLQPPISHQPQVVAVPSPPPPSLSTVHKSTTQQDPPVSFSKIQVEPAINESTLFKYVSDVMQQALSKPKLRQTISPRRIGNVEDFTILYINHDEDKDLSLLHSTVNSIRTISDSSTLGTLLSACTDEKFIVVMSINQAEVVLSELQQYKCIQSIYLLSKQSHPPESINGYGNAIEIYRNIESVCDHLIKALRHIPARVIPMEITSKDSVSDLPFTYCQLLKETILCHDDESDLRKDMLTFCRTHYTHNQDEVHVINEYEKSFIDTHSIQWYTRHCFLTKILSRAFRTQEIDLLFKMRYFIQCLHKQIQSIAIKEPITAYAILDVEQEIMQKFLGNINGLVLFRSFLPATFARPTSTEYQNKDAQRYLIFSIRLGPDCAANIEQLRSSDCKIDVLINIDTVFRVVSIDEGENEVHTVNLESVSLNDSHFQQLTESLRKQIKTSVVILQLAKLLVQTDHYWEGDYLTESIYQDKSFEGDGTLLAGLAAAHHLLGNVDDAKRDFEAARYQFFKSLRAFQLFLPYNHSLLSSSYNNIGSMFYQDDHHECAIKFHEMALECQLKASSPDMDAVATYSGNIGAVYVDQKSYAAATKHLERAAMILEKMSTKDNPTRLISIFQKISSCFWRTDEPKKALEYYKKTLDIQLKLINPLPHPLSVTYYNLSTAYARIGDYDEAVINHELMTTIDNRQILAVDRSAKKSSMNKSKQRTASSDNTSVSIPDNSCAVTMMYLGPQMIKSNGPYKFKIHADEILILQAHTMTGTKSIFKGCLKPNDEFTFKSYRLIARHLAITIYINGIIDQHIFVCCEKGFVNQSHFQTRRSSCQLLSITGGIPCETCQSHELIKFFPNELEQNDANHIRLTSAQSVSRSSSTISIKDTAEELTPAKLASSPLTKSKPVKVKTKDNIEQTPLPDTTSAKYNPIKDSSNTETLTDNQGQKNVNKEVHQQVKNTKSNGTAEKDTMKSSTNNSDPNNTTESFTYSNPAELNRETKAKIQCTDSTSMSVIESKAESFVLIWLDQTIKKNKDTVDSEQKLRAIVNSLVTCHTINEAMDLIEQVQDQQIYLIVSGKLGKQILSMNQIVDSSKLNSIYIFCGDQNENIELLQLSNKVRAIFVEIDPLCARLKEDTEQALKNLLPMSTTSGTSADEKNQVKFLCSQLHRDLLFTMEYSNNARLELADFCSSVYKLSPAQLKCIQELKTEYHAGKAIWW</sequence>
<dbReference type="InterPro" id="IPR019734">
    <property type="entry name" value="TPR_rpt"/>
</dbReference>
<feature type="compositionally biased region" description="Basic residues" evidence="4">
    <location>
        <begin position="327"/>
        <end position="338"/>
    </location>
</feature>
<evidence type="ECO:0000259" key="5">
    <source>
        <dbReference type="Pfam" id="PF15257"/>
    </source>
</evidence>
<feature type="domain" description="DUF4590" evidence="5">
    <location>
        <begin position="1252"/>
        <end position="1356"/>
    </location>
</feature>
<feature type="region of interest" description="Disordered" evidence="4">
    <location>
        <begin position="2125"/>
        <end position="2145"/>
    </location>
</feature>
<feature type="compositionally biased region" description="Low complexity" evidence="4">
    <location>
        <begin position="2393"/>
        <end position="2406"/>
    </location>
</feature>
<dbReference type="Pfam" id="PF13424">
    <property type="entry name" value="TPR_12"/>
    <property type="match status" value="2"/>
</dbReference>
<evidence type="ECO:0000256" key="1">
    <source>
        <dbReference type="ARBA" id="ARBA00022737"/>
    </source>
</evidence>
<gene>
    <name evidence="6" type="ORF">TSG867_LOCUS8307</name>
</gene>
<feature type="repeat" description="TPR" evidence="3">
    <location>
        <begin position="983"/>
        <end position="1016"/>
    </location>
</feature>
<evidence type="ECO:0000313" key="6">
    <source>
        <dbReference type="EMBL" id="CAF4332462.1"/>
    </source>
</evidence>
<feature type="compositionally biased region" description="Polar residues" evidence="4">
    <location>
        <begin position="131"/>
        <end position="144"/>
    </location>
</feature>
<dbReference type="InterPro" id="IPR048257">
    <property type="entry name" value="DUF4590"/>
</dbReference>
<feature type="region of interest" description="Disordered" evidence="4">
    <location>
        <begin position="126"/>
        <end position="159"/>
    </location>
</feature>
<dbReference type="EMBL" id="CAJOBQ010000341">
    <property type="protein sequence ID" value="CAF4332462.1"/>
    <property type="molecule type" value="Genomic_DNA"/>
</dbReference>
<feature type="compositionally biased region" description="Low complexity" evidence="4">
    <location>
        <begin position="1399"/>
        <end position="1412"/>
    </location>
</feature>
<dbReference type="Pfam" id="PF13374">
    <property type="entry name" value="TPR_10"/>
    <property type="match status" value="1"/>
</dbReference>
<name>A0A820JWT1_9BILA</name>
<keyword evidence="2 3" id="KW-0802">TPR repeat</keyword>
<feature type="compositionally biased region" description="Basic residues" evidence="4">
    <location>
        <begin position="1152"/>
        <end position="1161"/>
    </location>
</feature>
<dbReference type="Gene3D" id="1.25.40.10">
    <property type="entry name" value="Tetratricopeptide repeat domain"/>
    <property type="match status" value="3"/>
</dbReference>
<feature type="region of interest" description="Disordered" evidence="4">
    <location>
        <begin position="1347"/>
        <end position="1467"/>
    </location>
</feature>
<dbReference type="SMART" id="SM00028">
    <property type="entry name" value="TPR"/>
    <property type="match status" value="10"/>
</dbReference>
<evidence type="ECO:0000256" key="3">
    <source>
        <dbReference type="PROSITE-ProRule" id="PRU00339"/>
    </source>
</evidence>
<feature type="region of interest" description="Disordered" evidence="4">
    <location>
        <begin position="2315"/>
        <end position="2415"/>
    </location>
</feature>
<feature type="compositionally biased region" description="Polar residues" evidence="4">
    <location>
        <begin position="2128"/>
        <end position="2145"/>
    </location>
</feature>